<evidence type="ECO:0000256" key="10">
    <source>
        <dbReference type="SAM" id="MobiDB-lite"/>
    </source>
</evidence>
<evidence type="ECO:0000256" key="3">
    <source>
        <dbReference type="ARBA" id="ARBA00004496"/>
    </source>
</evidence>
<evidence type="ECO:0000313" key="12">
    <source>
        <dbReference type="Proteomes" id="UP000694920"/>
    </source>
</evidence>
<evidence type="ECO:0000256" key="5">
    <source>
        <dbReference type="ARBA" id="ARBA00017036"/>
    </source>
</evidence>
<evidence type="ECO:0000259" key="11">
    <source>
        <dbReference type="Pfam" id="PF08574"/>
    </source>
</evidence>
<comment type="similarity">
    <text evidence="4">Belongs to the IWR1/SLC7A6OS family.</text>
</comment>
<dbReference type="GO" id="GO:0005634">
    <property type="term" value="C:nucleus"/>
    <property type="evidence" value="ECO:0007669"/>
    <property type="project" value="UniProtKB-SubCell"/>
</dbReference>
<keyword evidence="12" id="KW-1185">Reference proteome</keyword>
<feature type="region of interest" description="Disordered" evidence="10">
    <location>
        <begin position="185"/>
        <end position="219"/>
    </location>
</feature>
<keyword evidence="7" id="KW-0963">Cytoplasm</keyword>
<sequence length="298" mass="34011">MPAVLRVKRRNDDEPLDALLIACKRQKLDVDEKDESKNVPLTAVVKFAGTVKDQEENVLEHIKKTLSKDELTANYKQRVVDINSKARQEAKQISQENRYKVVSCFRSLDTAKNKAFEDKITTVIDIEDTVSYSHPAQSSSEKNDDYVYDLYYTQVEDDMLLDHLVSVHPLNQELVFDTYREPGANTDIECESEDSNSESNWRNDYPDSDHSEGSVGEDDIRSAIKSIKLDDEESDLSSEDDFVYGVDEGDVNSFGYKYAKYKARIKAQMEDNDVNNEDDDGNNSQYSGVYNSDELEDD</sequence>
<dbReference type="GeneID" id="107271035"/>
<keyword evidence="8" id="KW-0653">Protein transport</keyword>
<feature type="region of interest" description="Disordered" evidence="10">
    <location>
        <begin position="270"/>
        <end position="298"/>
    </location>
</feature>
<evidence type="ECO:0000313" key="13">
    <source>
        <dbReference type="RefSeq" id="XP_024944048.1"/>
    </source>
</evidence>
<dbReference type="GO" id="GO:0005737">
    <property type="term" value="C:cytoplasm"/>
    <property type="evidence" value="ECO:0007669"/>
    <property type="project" value="UniProtKB-SubCell"/>
</dbReference>
<dbReference type="CTD" id="49505"/>
<feature type="compositionally biased region" description="Basic and acidic residues" evidence="10">
    <location>
        <begin position="204"/>
        <end position="219"/>
    </location>
</feature>
<protein>
    <recommendedName>
        <fullName evidence="5">Probable RNA polymerase II nuclear localization protein SLC7A6OS</fullName>
    </recommendedName>
</protein>
<dbReference type="RefSeq" id="XP_024944048.1">
    <property type="nucleotide sequence ID" value="XM_025088280.1"/>
</dbReference>
<feature type="domain" description="Transcription factor Iwr1" evidence="11">
    <location>
        <begin position="144"/>
        <end position="209"/>
    </location>
</feature>
<evidence type="ECO:0000256" key="9">
    <source>
        <dbReference type="ARBA" id="ARBA00023242"/>
    </source>
</evidence>
<accession>A0AAJ7RN71</accession>
<dbReference type="InterPro" id="IPR040218">
    <property type="entry name" value="SLC7A6OS"/>
</dbReference>
<organism evidence="12 13">
    <name type="scientific">Cephus cinctus</name>
    <name type="common">Wheat stem sawfly</name>
    <dbReference type="NCBI Taxonomy" id="211228"/>
    <lineage>
        <taxon>Eukaryota</taxon>
        <taxon>Metazoa</taxon>
        <taxon>Ecdysozoa</taxon>
        <taxon>Arthropoda</taxon>
        <taxon>Hexapoda</taxon>
        <taxon>Insecta</taxon>
        <taxon>Pterygota</taxon>
        <taxon>Neoptera</taxon>
        <taxon>Endopterygota</taxon>
        <taxon>Hymenoptera</taxon>
        <taxon>Cephoidea</taxon>
        <taxon>Cephidae</taxon>
        <taxon>Cephus</taxon>
    </lineage>
</organism>
<keyword evidence="9" id="KW-0539">Nucleus</keyword>
<evidence type="ECO:0000256" key="7">
    <source>
        <dbReference type="ARBA" id="ARBA00022490"/>
    </source>
</evidence>
<dbReference type="AlphaFoldDB" id="A0AAJ7RN71"/>
<dbReference type="KEGG" id="ccin:107271035"/>
<dbReference type="Pfam" id="PF08574">
    <property type="entry name" value="Iwr1"/>
    <property type="match status" value="1"/>
</dbReference>
<reference evidence="13" key="1">
    <citation type="submission" date="2025-08" db="UniProtKB">
        <authorList>
            <consortium name="RefSeq"/>
        </authorList>
    </citation>
    <scope>IDENTIFICATION</scope>
</reference>
<feature type="compositionally biased region" description="Acidic residues" evidence="10">
    <location>
        <begin position="270"/>
        <end position="281"/>
    </location>
</feature>
<gene>
    <name evidence="13" type="primary">LOC107271035</name>
</gene>
<comment type="function">
    <text evidence="1">Directs RNA polymerase II nuclear import.</text>
</comment>
<dbReference type="Proteomes" id="UP000694920">
    <property type="component" value="Unplaced"/>
</dbReference>
<dbReference type="GO" id="GO:0032502">
    <property type="term" value="P:developmental process"/>
    <property type="evidence" value="ECO:0007669"/>
    <property type="project" value="TreeGrafter"/>
</dbReference>
<evidence type="ECO:0000256" key="6">
    <source>
        <dbReference type="ARBA" id="ARBA00022448"/>
    </source>
</evidence>
<proteinExistence type="inferred from homology"/>
<dbReference type="GO" id="GO:0015031">
    <property type="term" value="P:protein transport"/>
    <property type="evidence" value="ECO:0007669"/>
    <property type="project" value="UniProtKB-KW"/>
</dbReference>
<evidence type="ECO:0000256" key="2">
    <source>
        <dbReference type="ARBA" id="ARBA00004123"/>
    </source>
</evidence>
<keyword evidence="6" id="KW-0813">Transport</keyword>
<evidence type="ECO:0000256" key="4">
    <source>
        <dbReference type="ARBA" id="ARBA00010218"/>
    </source>
</evidence>
<evidence type="ECO:0000256" key="8">
    <source>
        <dbReference type="ARBA" id="ARBA00022927"/>
    </source>
</evidence>
<dbReference type="PANTHER" id="PTHR31196">
    <property type="entry name" value="RNA POLYMERASE II NUCLEAR LOCALIZATION PROTEIN SLC7A6OS-RELATED"/>
    <property type="match status" value="1"/>
</dbReference>
<name>A0AAJ7RN71_CEPCN</name>
<evidence type="ECO:0000256" key="1">
    <source>
        <dbReference type="ARBA" id="ARBA00003202"/>
    </source>
</evidence>
<comment type="subcellular location">
    <subcellularLocation>
        <location evidence="3">Cytoplasm</location>
    </subcellularLocation>
    <subcellularLocation>
        <location evidence="2">Nucleus</location>
    </subcellularLocation>
</comment>
<dbReference type="PANTHER" id="PTHR31196:SF2">
    <property type="entry name" value="RNA POLYMERASE II NUCLEAR LOCALIZATION PROTEIN SLC7A6OS-RELATED"/>
    <property type="match status" value="1"/>
</dbReference>
<dbReference type="InterPro" id="IPR013883">
    <property type="entry name" value="TF_Iwr1_dom"/>
</dbReference>